<dbReference type="PROSITE" id="PS51257">
    <property type="entry name" value="PROKAR_LIPOPROTEIN"/>
    <property type="match status" value="1"/>
</dbReference>
<feature type="compositionally biased region" description="Acidic residues" evidence="1">
    <location>
        <begin position="35"/>
        <end position="45"/>
    </location>
</feature>
<evidence type="ECO:0000313" key="2">
    <source>
        <dbReference type="EMBL" id="CAD2071856.1"/>
    </source>
</evidence>
<gene>
    <name evidence="2" type="ORF">JEOCOQ751_00438</name>
</gene>
<feature type="compositionally biased region" description="Acidic residues" evidence="1">
    <location>
        <begin position="75"/>
        <end position="89"/>
    </location>
</feature>
<evidence type="ECO:0000313" key="3">
    <source>
        <dbReference type="Proteomes" id="UP000534001"/>
    </source>
</evidence>
<name>A0A6V7R3F0_9STAP</name>
<proteinExistence type="predicted"/>
<reference evidence="2 3" key="1">
    <citation type="submission" date="2020-07" db="EMBL/GenBank/DDBJ databases">
        <authorList>
            <person name="Criscuolo A."/>
        </authorList>
    </citation>
    <scope>NUCLEOTIDE SEQUENCE [LARGE SCALE GENOMIC DNA]</scope>
    <source>
        <strain evidence="2">CIP111751</strain>
    </source>
</reference>
<sequence length="326" mass="35907">MLHTIKGNKETGGEAMRLFILMLAGAFILAGCSDTDEVPVDEPEAEETKAEETEEADTEAEETSNDAGSESTENAGDESAGEEETEDEAAEKPAEPVNVMADIERVNGHWINYSGEDDARGHMTRTNPIEYNAAQDYTVTTASYVSYFYGSEFIKTNNYGHDGPHIIENVPEADRVIVSFSEPEKDTVQLMNEAVEDATADNEVNTTPDALIGRGKPVEDGMAGTIMFGQEFLTGEDVFTGERIDNEGEFVEDESYYITGALEYDSGETYVITAPAYISYYKGRNFIETEEITAVPAYLPEVKGANYINISFHDDHLLDLNIIELE</sequence>
<dbReference type="EMBL" id="CAJEWA010000004">
    <property type="protein sequence ID" value="CAD2071856.1"/>
    <property type="molecule type" value="Genomic_DNA"/>
</dbReference>
<feature type="compositionally biased region" description="Polar residues" evidence="1">
    <location>
        <begin position="65"/>
        <end position="74"/>
    </location>
</feature>
<dbReference type="AlphaFoldDB" id="A0A6V7R3F0"/>
<organism evidence="2 3">
    <name type="scientific">Jeotgalicoccus coquinae</name>
    <dbReference type="NCBI Taxonomy" id="709509"/>
    <lineage>
        <taxon>Bacteria</taxon>
        <taxon>Bacillati</taxon>
        <taxon>Bacillota</taxon>
        <taxon>Bacilli</taxon>
        <taxon>Bacillales</taxon>
        <taxon>Staphylococcaceae</taxon>
        <taxon>Jeotgalicoccus</taxon>
    </lineage>
</organism>
<comment type="caution">
    <text evidence="2">The sequence shown here is derived from an EMBL/GenBank/DDBJ whole genome shotgun (WGS) entry which is preliminary data.</text>
</comment>
<protein>
    <recommendedName>
        <fullName evidence="4">Lipoprotein</fullName>
    </recommendedName>
</protein>
<evidence type="ECO:0008006" key="4">
    <source>
        <dbReference type="Google" id="ProtNLM"/>
    </source>
</evidence>
<dbReference type="Proteomes" id="UP000534001">
    <property type="component" value="Unassembled WGS sequence"/>
</dbReference>
<evidence type="ECO:0000256" key="1">
    <source>
        <dbReference type="SAM" id="MobiDB-lite"/>
    </source>
</evidence>
<feature type="compositionally biased region" description="Acidic residues" evidence="1">
    <location>
        <begin position="52"/>
        <end position="64"/>
    </location>
</feature>
<feature type="region of interest" description="Disordered" evidence="1">
    <location>
        <begin position="35"/>
        <end position="99"/>
    </location>
</feature>
<accession>A0A6V7R3F0</accession>